<dbReference type="GO" id="GO:0006508">
    <property type="term" value="P:proteolysis"/>
    <property type="evidence" value="ECO:0007669"/>
    <property type="project" value="UniProtKB-KW"/>
</dbReference>
<evidence type="ECO:0000256" key="4">
    <source>
        <dbReference type="ARBA" id="ARBA00022833"/>
    </source>
</evidence>
<dbReference type="InterPro" id="IPR013104">
    <property type="entry name" value="Toxin_rcpt-bd_C"/>
</dbReference>
<dbReference type="SUPFAM" id="SSF49899">
    <property type="entry name" value="Concanavalin A-like lectins/glucanases"/>
    <property type="match status" value="1"/>
</dbReference>
<evidence type="ECO:0000259" key="6">
    <source>
        <dbReference type="Pfam" id="PF07951"/>
    </source>
</evidence>
<dbReference type="GO" id="GO:0008237">
    <property type="term" value="F:metallopeptidase activity"/>
    <property type="evidence" value="ECO:0007669"/>
    <property type="project" value="UniProtKB-KW"/>
</dbReference>
<evidence type="ECO:0000313" key="11">
    <source>
        <dbReference type="EMBL" id="AGL45184.1"/>
    </source>
</evidence>
<dbReference type="Pfam" id="PF07951">
    <property type="entry name" value="Toxin_R_bind_C"/>
    <property type="match status" value="1"/>
</dbReference>
<feature type="domain" description="Clostridium neurotoxin receptor binding N-terminal" evidence="7">
    <location>
        <begin position="46"/>
        <end position="105"/>
    </location>
</feature>
<dbReference type="Gene3D" id="2.80.10.50">
    <property type="match status" value="1"/>
</dbReference>
<dbReference type="EMBL" id="KC516870">
    <property type="protein sequence ID" value="AGL45104.1"/>
    <property type="molecule type" value="Genomic_DNA"/>
</dbReference>
<keyword evidence="8" id="KW-0800">Toxin</keyword>
<dbReference type="EMBL" id="KC516869">
    <property type="protein sequence ID" value="AGL45064.1"/>
    <property type="molecule type" value="Genomic_DNA"/>
</dbReference>
<evidence type="ECO:0000313" key="10">
    <source>
        <dbReference type="EMBL" id="AGL45104.1"/>
    </source>
</evidence>
<feature type="domain" description="Clostridium neurotoxin receptor-binding C-terminal" evidence="6">
    <location>
        <begin position="114"/>
        <end position="207"/>
    </location>
</feature>
<dbReference type="Gene3D" id="2.60.120.200">
    <property type="match status" value="1"/>
</dbReference>
<keyword evidence="4" id="KW-0862">Zinc</keyword>
<dbReference type="EMBL" id="KC516872">
    <property type="protein sequence ID" value="AGL45184.1"/>
    <property type="molecule type" value="Genomic_DNA"/>
</dbReference>
<reference evidence="8" key="1">
    <citation type="journal article" date="2013" name="Genome Biol. Evol.">
        <title>The Type F6 Neurotoxin Gene Cluster Locus of Group II Clostridium botulinum Has Evolved by Successive Disruption of Two Different Ancestral Precursors.</title>
        <authorList>
            <person name="Carter A.T."/>
            <person name="Stringer S.C."/>
            <person name="Webb M.D."/>
            <person name="Peck M.W."/>
        </authorList>
    </citation>
    <scope>NUCLEOTIDE SEQUENCE</scope>
    <source>
        <strain evidence="10">Craig610</strain>
        <strain evidence="11">HobbsFT10</strain>
        <strain evidence="8">IFR 06/001</strain>
        <strain evidence="9">IFR 06/005</strain>
    </source>
</reference>
<evidence type="ECO:0000256" key="5">
    <source>
        <dbReference type="ARBA" id="ARBA00023049"/>
    </source>
</evidence>
<dbReference type="EMBL" id="KC516868">
    <property type="protein sequence ID" value="AGL45024.1"/>
    <property type="molecule type" value="Genomic_DNA"/>
</dbReference>
<keyword evidence="5" id="KW-0378">Hydrolase</keyword>
<keyword evidence="3" id="KW-0645">Protease</keyword>
<dbReference type="SUPFAM" id="SSF50386">
    <property type="entry name" value="STI-like"/>
    <property type="match status" value="1"/>
</dbReference>
<evidence type="ECO:0000313" key="8">
    <source>
        <dbReference type="EMBL" id="AGL45024.1"/>
    </source>
</evidence>
<keyword evidence="5" id="KW-0482">Metalloprotease</keyword>
<dbReference type="InterPro" id="IPR012928">
    <property type="entry name" value="Toxin_rcpt-bd_N"/>
</dbReference>
<proteinExistence type="inferred from homology"/>
<accession>R4NFU3</accession>
<dbReference type="InterPro" id="IPR011065">
    <property type="entry name" value="Kunitz_inhibitor_STI-like_sf"/>
</dbReference>
<evidence type="ECO:0000259" key="7">
    <source>
        <dbReference type="Pfam" id="PF07953"/>
    </source>
</evidence>
<gene>
    <name evidence="8" type="primary">B</name>
    <name evidence="8" type="synonym">bont</name>
</gene>
<dbReference type="AlphaFoldDB" id="R4NFU3"/>
<comment type="similarity">
    <text evidence="2">Belongs to the peptidase M27 family.</text>
</comment>
<keyword evidence="8" id="KW-0528">Neurotoxin</keyword>
<evidence type="ECO:0000256" key="3">
    <source>
        <dbReference type="ARBA" id="ARBA00022670"/>
    </source>
</evidence>
<dbReference type="InterPro" id="IPR013320">
    <property type="entry name" value="ConA-like_dom_sf"/>
</dbReference>
<name>R4NFU3_CLOBO</name>
<protein>
    <submittedName>
        <fullName evidence="8">Botulinum neurotoxin</fullName>
    </submittedName>
</protein>
<evidence type="ECO:0000256" key="1">
    <source>
        <dbReference type="ARBA" id="ARBA00001947"/>
    </source>
</evidence>
<evidence type="ECO:0000313" key="9">
    <source>
        <dbReference type="EMBL" id="AGL45064.1"/>
    </source>
</evidence>
<dbReference type="Pfam" id="PF07953">
    <property type="entry name" value="Toxin_R_bind_N"/>
    <property type="match status" value="1"/>
</dbReference>
<dbReference type="GO" id="GO:0005576">
    <property type="term" value="C:extracellular region"/>
    <property type="evidence" value="ECO:0007669"/>
    <property type="project" value="InterPro"/>
</dbReference>
<comment type="cofactor">
    <cofactor evidence="1">
        <name>Zn(2+)</name>
        <dbReference type="ChEBI" id="CHEBI:29105"/>
    </cofactor>
</comment>
<sequence>MYLKKRKKAFSLPNISLPFSKRKNNKSVEDHHEDIKVEDDFEEDDSYNRLGFGKIYINGQLKKSVNISGLDKIISNNHIKIGLINCNNPNGYIWMSDFNIFRRELNQNEVTELYKIQSYSDYMKDFLGNPLEYNREYYVINAAHKNYYLFKNEDNYTNVYKRNNSLYVGVQWIMQNTSSYTIESNNIIRSNDNIWICTRFNNNTSYLHIFPESIGDASQLEGKYIVAYLSEAEKSLFRIQKTYNKLGYSGQILSSEGVQGALAISKLRQYYNFTWIVAKINLVFNLDSYFLKTINTVIEDSHFGCNWQFIPIDEGWQDQ</sequence>
<organism evidence="8">
    <name type="scientific">Clostridium botulinum</name>
    <dbReference type="NCBI Taxonomy" id="1491"/>
    <lineage>
        <taxon>Bacteria</taxon>
        <taxon>Bacillati</taxon>
        <taxon>Bacillota</taxon>
        <taxon>Clostridia</taxon>
        <taxon>Eubacteriales</taxon>
        <taxon>Clostridiaceae</taxon>
        <taxon>Clostridium</taxon>
    </lineage>
</organism>
<evidence type="ECO:0000256" key="2">
    <source>
        <dbReference type="ARBA" id="ARBA00007113"/>
    </source>
</evidence>